<dbReference type="PANTHER" id="PTHR43236">
    <property type="entry name" value="ANTITOXIN HIGA1"/>
    <property type="match status" value="1"/>
</dbReference>
<organism evidence="3 4">
    <name type="scientific">Chlorobaculum thiosulfatiphilum</name>
    <name type="common">Chlorobium limicola f.sp. thiosulfatophilum</name>
    <dbReference type="NCBI Taxonomy" id="115852"/>
    <lineage>
        <taxon>Bacteria</taxon>
        <taxon>Pseudomonadati</taxon>
        <taxon>Chlorobiota</taxon>
        <taxon>Chlorobiia</taxon>
        <taxon>Chlorobiales</taxon>
        <taxon>Chlorobiaceae</taxon>
        <taxon>Chlorobaculum</taxon>
    </lineage>
</organism>
<dbReference type="AlphaFoldDB" id="A0A5C4S8I6"/>
<sequence>MMPNFGERLRSARKMAGMSLQELSNRMESPVSKQALSKYEQGRMQPDSNALLSIASVLGVRPDYFFREPAQLSAIEFRKHAKLTEKERERIEAKALDMLERYRELESCLGLDSSFVHPFPDAVLAFFDDAGNYAEKLRQAWNLGIDPIPDVVEMLESYNVRVIMLDAPDGFDGLSAWSGDIPVIVFNKNRDVVRRRFTALHELAHLLFRCEAETPRENEKLAHAFAGAFLFPKESFLRAVGEKRTHFTERELLDIKEYFGISVQAIMARAKALGVINDFTYKNFCIAWSKNRIDEPGAYRSKEEPARFRQLLDRAVSEEVITMSKAAELAGKSYNELSEEMSFI</sequence>
<feature type="domain" description="HTH cro/C1-type" evidence="2">
    <location>
        <begin position="9"/>
        <end position="65"/>
    </location>
</feature>
<reference evidence="3 4" key="1">
    <citation type="submission" date="2019-05" db="EMBL/GenBank/DDBJ databases">
        <title>Draft Whole-Genome sequence of the green sulfur bacterium Chlorobaculum thiosulfatiphilum DSM 249.</title>
        <authorList>
            <person name="Meyer T.E."/>
            <person name="Kyndt J.A."/>
        </authorList>
    </citation>
    <scope>NUCLEOTIDE SEQUENCE [LARGE SCALE GENOMIC DNA]</scope>
    <source>
        <strain evidence="3 4">DSM 249</strain>
    </source>
</reference>
<dbReference type="InterPro" id="IPR052345">
    <property type="entry name" value="Rad_response_metalloprotease"/>
</dbReference>
<accession>A0A5C4S8I6</accession>
<dbReference type="PROSITE" id="PS50943">
    <property type="entry name" value="HTH_CROC1"/>
    <property type="match status" value="1"/>
</dbReference>
<dbReference type="SUPFAM" id="SSF47413">
    <property type="entry name" value="lambda repressor-like DNA-binding domains"/>
    <property type="match status" value="1"/>
</dbReference>
<evidence type="ECO:0000313" key="3">
    <source>
        <dbReference type="EMBL" id="TNJ39582.1"/>
    </source>
</evidence>
<keyword evidence="4" id="KW-1185">Reference proteome</keyword>
<dbReference type="Pfam" id="PF06114">
    <property type="entry name" value="Peptidase_M78"/>
    <property type="match status" value="1"/>
</dbReference>
<dbReference type="PANTHER" id="PTHR43236:SF1">
    <property type="entry name" value="BLL7220 PROTEIN"/>
    <property type="match status" value="1"/>
</dbReference>
<dbReference type="Gene3D" id="1.10.10.2910">
    <property type="match status" value="1"/>
</dbReference>
<evidence type="ECO:0000256" key="1">
    <source>
        <dbReference type="ARBA" id="ARBA00007227"/>
    </source>
</evidence>
<dbReference type="CDD" id="cd00093">
    <property type="entry name" value="HTH_XRE"/>
    <property type="match status" value="1"/>
</dbReference>
<dbReference type="EMBL" id="VDCH01000005">
    <property type="protein sequence ID" value="TNJ39582.1"/>
    <property type="molecule type" value="Genomic_DNA"/>
</dbReference>
<dbReference type="SMART" id="SM00530">
    <property type="entry name" value="HTH_XRE"/>
    <property type="match status" value="1"/>
</dbReference>
<evidence type="ECO:0000259" key="2">
    <source>
        <dbReference type="PROSITE" id="PS50943"/>
    </source>
</evidence>
<dbReference type="Gene3D" id="1.10.260.40">
    <property type="entry name" value="lambda repressor-like DNA-binding domains"/>
    <property type="match status" value="1"/>
</dbReference>
<dbReference type="GO" id="GO:0003677">
    <property type="term" value="F:DNA binding"/>
    <property type="evidence" value="ECO:0007669"/>
    <property type="project" value="InterPro"/>
</dbReference>
<proteinExistence type="inferred from homology"/>
<comment type="similarity">
    <text evidence="1">Belongs to the short-chain fatty acyl-CoA assimilation regulator (ScfR) family.</text>
</comment>
<dbReference type="RefSeq" id="WP_139456460.1">
    <property type="nucleotide sequence ID" value="NZ_VDCH01000005.1"/>
</dbReference>
<name>A0A5C4S8I6_CHLTI</name>
<gene>
    <name evidence="3" type="ORF">FGF66_04315</name>
</gene>
<dbReference type="InterPro" id="IPR001387">
    <property type="entry name" value="Cro/C1-type_HTH"/>
</dbReference>
<dbReference type="InterPro" id="IPR010359">
    <property type="entry name" value="IrrE_HExxH"/>
</dbReference>
<comment type="caution">
    <text evidence="3">The sequence shown here is derived from an EMBL/GenBank/DDBJ whole genome shotgun (WGS) entry which is preliminary data.</text>
</comment>
<protein>
    <submittedName>
        <fullName evidence="3">ImmA/IrrE family metallo-endopeptidase</fullName>
    </submittedName>
</protein>
<dbReference type="OrthoDB" id="9796786at2"/>
<evidence type="ECO:0000313" key="4">
    <source>
        <dbReference type="Proteomes" id="UP000308271"/>
    </source>
</evidence>
<dbReference type="Pfam" id="PF01381">
    <property type="entry name" value="HTH_3"/>
    <property type="match status" value="1"/>
</dbReference>
<dbReference type="Proteomes" id="UP000308271">
    <property type="component" value="Unassembled WGS sequence"/>
</dbReference>
<dbReference type="InterPro" id="IPR010982">
    <property type="entry name" value="Lambda_DNA-bd_dom_sf"/>
</dbReference>